<organism evidence="1 2">
    <name type="scientific">Strigamia maritima</name>
    <name type="common">European centipede</name>
    <name type="synonym">Geophilus maritimus</name>
    <dbReference type="NCBI Taxonomy" id="126957"/>
    <lineage>
        <taxon>Eukaryota</taxon>
        <taxon>Metazoa</taxon>
        <taxon>Ecdysozoa</taxon>
        <taxon>Arthropoda</taxon>
        <taxon>Myriapoda</taxon>
        <taxon>Chilopoda</taxon>
        <taxon>Pleurostigmophora</taxon>
        <taxon>Geophilomorpha</taxon>
        <taxon>Linotaeniidae</taxon>
        <taxon>Strigamia</taxon>
    </lineage>
</organism>
<keyword evidence="2" id="KW-1185">Reference proteome</keyword>
<reference evidence="2" key="1">
    <citation type="submission" date="2011-05" db="EMBL/GenBank/DDBJ databases">
        <authorList>
            <person name="Richards S.R."/>
            <person name="Qu J."/>
            <person name="Jiang H."/>
            <person name="Jhangiani S.N."/>
            <person name="Agravi P."/>
            <person name="Goodspeed R."/>
            <person name="Gross S."/>
            <person name="Mandapat C."/>
            <person name="Jackson L."/>
            <person name="Mathew T."/>
            <person name="Pu L."/>
            <person name="Thornton R."/>
            <person name="Saada N."/>
            <person name="Wilczek-Boney K.B."/>
            <person name="Lee S."/>
            <person name="Kovar C."/>
            <person name="Wu Y."/>
            <person name="Scherer S.E."/>
            <person name="Worley K.C."/>
            <person name="Muzny D.M."/>
            <person name="Gibbs R."/>
        </authorList>
    </citation>
    <scope>NUCLEOTIDE SEQUENCE</scope>
    <source>
        <strain evidence="2">Brora</strain>
    </source>
</reference>
<name>T1IQA1_STRMM</name>
<sequence>MITVQALSLKSRRDGIPYSLTGKDCKGNPSKSGVKPQIDVEKVKAIKEQDDKEFITLLKKWLYLRHRKLGRDLLVGFGGALQPVTKLIDFCAAVLEDGDGIDLVIASI</sequence>
<dbReference type="HOGENOM" id="CLU_2200218_0_0_1"/>
<dbReference type="AlphaFoldDB" id="T1IQA1"/>
<dbReference type="Proteomes" id="UP000014500">
    <property type="component" value="Unassembled WGS sequence"/>
</dbReference>
<proteinExistence type="predicted"/>
<reference evidence="1" key="2">
    <citation type="submission" date="2015-02" db="UniProtKB">
        <authorList>
            <consortium name="EnsemblMetazoa"/>
        </authorList>
    </citation>
    <scope>IDENTIFICATION</scope>
</reference>
<accession>T1IQA1</accession>
<protein>
    <submittedName>
        <fullName evidence="1">Uncharacterized protein</fullName>
    </submittedName>
</protein>
<evidence type="ECO:0000313" key="1">
    <source>
        <dbReference type="EnsemblMetazoa" id="SMAR003212-PA"/>
    </source>
</evidence>
<dbReference type="EnsemblMetazoa" id="SMAR003212-RA">
    <property type="protein sequence ID" value="SMAR003212-PA"/>
    <property type="gene ID" value="SMAR003212"/>
</dbReference>
<dbReference type="EMBL" id="AFFK01018278">
    <property type="status" value="NOT_ANNOTATED_CDS"/>
    <property type="molecule type" value="Genomic_DNA"/>
</dbReference>
<evidence type="ECO:0000313" key="2">
    <source>
        <dbReference type="Proteomes" id="UP000014500"/>
    </source>
</evidence>